<sequence length="642" mass="72943">MAHRIWFCAWAAAEAFYLPGLAPMEYKQTEAVEMKVNKLTSAKTQLPYSYYHLAFCEPEGGAKPAVTENLGEQMMGDVIETSAYKINMLEDKPCEMLCKKTLKKEEKDRFRNMIADEYLVNWIVDNLPATTRYRQTGKDSSQALPKSSSCIKGSDDKFTNGILVGLPQNGKYFLHNHVTLERELHFHSNPELYVGYRIVGFEVEPRSATPSHRLDWANTCRKRKDGQPDCSEKPTPFDLDSTDEVMFSYTVSWKESQVRWASRWDAYLKVQGQGQIHWFAILNSLLILVFLSGMVAMILLRTLHRDIATYNQVPTEEEAKEETGWKLVHGDVFRKPNYSTFLSVMAGSGMQLLGMSVVTLIFALLGFLSPAQRGSLLQSMMLLFTLMGVLGGYTAARLCKVFDGDEGRWKTTTMLQAFLVPGLFFGIFFLLNLCIWGQKSSGAVPFTTLFAILVLWFGVSVPLVFFGAYTGFRKDRIELPVRTNQIPRAIPEQLCYMQPLATSLVGGILPFGAVFTELFFIMSSIWNHEFYYLFGFLSLVLLIVLITCAEISIALTYFQLTSEDYRWWWTSFSASGSSGIYVFLYSVMYFNSRLQIRHWVSVLMYFGYMAIMSCIFGLISGAVGFYSTFTFVRGIYGSIKID</sequence>
<dbReference type="EMBL" id="CAMXCT020000684">
    <property type="protein sequence ID" value="CAL1135494.1"/>
    <property type="molecule type" value="Genomic_DNA"/>
</dbReference>
<evidence type="ECO:0000313" key="9">
    <source>
        <dbReference type="EMBL" id="CAI3982119.1"/>
    </source>
</evidence>
<proteinExistence type="inferred from homology"/>
<protein>
    <recommendedName>
        <fullName evidence="7">Transmembrane 9 superfamily member</fullName>
    </recommendedName>
</protein>
<comment type="similarity">
    <text evidence="2 7">Belongs to the nonaspanin (TM9SF) (TC 9.A.2) family.</text>
</comment>
<comment type="subcellular location">
    <subcellularLocation>
        <location evidence="1">Membrane</location>
        <topology evidence="1">Multi-pass membrane protein</topology>
    </subcellularLocation>
</comment>
<feature type="transmembrane region" description="Helical" evidence="7">
    <location>
        <begin position="504"/>
        <end position="526"/>
    </location>
</feature>
<keyword evidence="11" id="KW-1185">Reference proteome</keyword>
<name>A0A9P1BZ23_9DINO</name>
<dbReference type="OrthoDB" id="1666796at2759"/>
<dbReference type="GO" id="GO:0072657">
    <property type="term" value="P:protein localization to membrane"/>
    <property type="evidence" value="ECO:0007669"/>
    <property type="project" value="TreeGrafter"/>
</dbReference>
<organism evidence="9">
    <name type="scientific">Cladocopium goreaui</name>
    <dbReference type="NCBI Taxonomy" id="2562237"/>
    <lineage>
        <taxon>Eukaryota</taxon>
        <taxon>Sar</taxon>
        <taxon>Alveolata</taxon>
        <taxon>Dinophyceae</taxon>
        <taxon>Suessiales</taxon>
        <taxon>Symbiodiniaceae</taxon>
        <taxon>Cladocopium</taxon>
    </lineage>
</organism>
<feature type="transmembrane region" description="Helical" evidence="7">
    <location>
        <begin position="278"/>
        <end position="300"/>
    </location>
</feature>
<evidence type="ECO:0000256" key="6">
    <source>
        <dbReference type="ARBA" id="ARBA00023136"/>
    </source>
</evidence>
<dbReference type="AlphaFoldDB" id="A0A9P1BZ23"/>
<feature type="transmembrane region" description="Helical" evidence="7">
    <location>
        <begin position="352"/>
        <end position="370"/>
    </location>
</feature>
<feature type="chain" id="PRO_5043269922" description="Transmembrane 9 superfamily member" evidence="8">
    <location>
        <begin position="16"/>
        <end position="642"/>
    </location>
</feature>
<dbReference type="InterPro" id="IPR004240">
    <property type="entry name" value="EMP70"/>
</dbReference>
<dbReference type="GO" id="GO:0016020">
    <property type="term" value="C:membrane"/>
    <property type="evidence" value="ECO:0007669"/>
    <property type="project" value="UniProtKB-SubCell"/>
</dbReference>
<feature type="signal peptide" evidence="8">
    <location>
        <begin position="1"/>
        <end position="15"/>
    </location>
</feature>
<evidence type="ECO:0000256" key="2">
    <source>
        <dbReference type="ARBA" id="ARBA00005227"/>
    </source>
</evidence>
<feature type="transmembrane region" description="Helical" evidence="7">
    <location>
        <begin position="602"/>
        <end position="626"/>
    </location>
</feature>
<keyword evidence="5 7" id="KW-1133">Transmembrane helix</keyword>
<evidence type="ECO:0000313" key="10">
    <source>
        <dbReference type="EMBL" id="CAL4769431.1"/>
    </source>
</evidence>
<feature type="transmembrane region" description="Helical" evidence="7">
    <location>
        <begin position="567"/>
        <end position="590"/>
    </location>
</feature>
<feature type="transmembrane region" description="Helical" evidence="7">
    <location>
        <begin position="450"/>
        <end position="472"/>
    </location>
</feature>
<keyword evidence="3 7" id="KW-0812">Transmembrane</keyword>
<comment type="caution">
    <text evidence="9">The sequence shown here is derived from an EMBL/GenBank/DDBJ whole genome shotgun (WGS) entry which is preliminary data.</text>
</comment>
<dbReference type="EMBL" id="CAMXCT010000684">
    <property type="protein sequence ID" value="CAI3982119.1"/>
    <property type="molecule type" value="Genomic_DNA"/>
</dbReference>
<dbReference type="Pfam" id="PF02990">
    <property type="entry name" value="EMP70"/>
    <property type="match status" value="1"/>
</dbReference>
<dbReference type="PANTHER" id="PTHR10766">
    <property type="entry name" value="TRANSMEMBRANE 9 SUPERFAMILY PROTEIN"/>
    <property type="match status" value="1"/>
</dbReference>
<evidence type="ECO:0000256" key="3">
    <source>
        <dbReference type="ARBA" id="ARBA00022692"/>
    </source>
</evidence>
<evidence type="ECO:0000256" key="8">
    <source>
        <dbReference type="SAM" id="SignalP"/>
    </source>
</evidence>
<keyword evidence="6 7" id="KW-0472">Membrane</keyword>
<feature type="transmembrane region" description="Helical" evidence="7">
    <location>
        <begin position="532"/>
        <end position="555"/>
    </location>
</feature>
<dbReference type="PANTHER" id="PTHR10766:SF111">
    <property type="entry name" value="TRANSMEMBRANE 9 SUPERFAMILY MEMBER 2"/>
    <property type="match status" value="1"/>
</dbReference>
<evidence type="ECO:0000256" key="4">
    <source>
        <dbReference type="ARBA" id="ARBA00022729"/>
    </source>
</evidence>
<feature type="transmembrane region" description="Helical" evidence="7">
    <location>
        <begin position="376"/>
        <end position="396"/>
    </location>
</feature>
<dbReference type="InterPro" id="IPR023298">
    <property type="entry name" value="ATPase_P-typ_TM_dom_sf"/>
</dbReference>
<accession>A0A9P1BZ23</accession>
<evidence type="ECO:0000256" key="1">
    <source>
        <dbReference type="ARBA" id="ARBA00004141"/>
    </source>
</evidence>
<evidence type="ECO:0000256" key="7">
    <source>
        <dbReference type="RuleBase" id="RU363079"/>
    </source>
</evidence>
<evidence type="ECO:0000256" key="5">
    <source>
        <dbReference type="ARBA" id="ARBA00022989"/>
    </source>
</evidence>
<keyword evidence="4 8" id="KW-0732">Signal</keyword>
<dbReference type="SUPFAM" id="SSF81665">
    <property type="entry name" value="Calcium ATPase, transmembrane domain M"/>
    <property type="match status" value="1"/>
</dbReference>
<reference evidence="9" key="1">
    <citation type="submission" date="2022-10" db="EMBL/GenBank/DDBJ databases">
        <authorList>
            <person name="Chen Y."/>
            <person name="Dougan E. K."/>
            <person name="Chan C."/>
            <person name="Rhodes N."/>
            <person name="Thang M."/>
        </authorList>
    </citation>
    <scope>NUCLEOTIDE SEQUENCE</scope>
</reference>
<feature type="transmembrane region" description="Helical" evidence="7">
    <location>
        <begin position="417"/>
        <end position="438"/>
    </location>
</feature>
<gene>
    <name evidence="9" type="ORF">C1SCF055_LOCUS9853</name>
</gene>
<evidence type="ECO:0000313" key="11">
    <source>
        <dbReference type="Proteomes" id="UP001152797"/>
    </source>
</evidence>
<reference evidence="10 11" key="2">
    <citation type="submission" date="2024-05" db="EMBL/GenBank/DDBJ databases">
        <authorList>
            <person name="Chen Y."/>
            <person name="Shah S."/>
            <person name="Dougan E. K."/>
            <person name="Thang M."/>
            <person name="Chan C."/>
        </authorList>
    </citation>
    <scope>NUCLEOTIDE SEQUENCE [LARGE SCALE GENOMIC DNA]</scope>
</reference>
<dbReference type="EMBL" id="CAMXCT030000684">
    <property type="protein sequence ID" value="CAL4769431.1"/>
    <property type="molecule type" value="Genomic_DNA"/>
</dbReference>
<dbReference type="Proteomes" id="UP001152797">
    <property type="component" value="Unassembled WGS sequence"/>
</dbReference>
<dbReference type="GO" id="GO:0005737">
    <property type="term" value="C:cytoplasm"/>
    <property type="evidence" value="ECO:0007669"/>
    <property type="project" value="UniProtKB-ARBA"/>
</dbReference>